<evidence type="ECO:0000259" key="2">
    <source>
        <dbReference type="Pfam" id="PF01717"/>
    </source>
</evidence>
<reference evidence="3 4" key="1">
    <citation type="submission" date="2012-12" db="EMBL/GenBank/DDBJ databases">
        <title>Whole genome shotgun sequence of Gordonia hirsuta NBRC 16056.</title>
        <authorList>
            <person name="Isaki-Nakamura S."/>
            <person name="Hosoyama A."/>
            <person name="Tsuchikane K."/>
            <person name="Katsumata H."/>
            <person name="Baba S."/>
            <person name="Yamazaki S."/>
            <person name="Fujita N."/>
        </authorList>
    </citation>
    <scope>NUCLEOTIDE SEQUENCE [LARGE SCALE GENOMIC DNA]</scope>
    <source>
        <strain evidence="3 4">NBRC 16056</strain>
    </source>
</reference>
<evidence type="ECO:0000313" key="3">
    <source>
        <dbReference type="EMBL" id="GAC56165.1"/>
    </source>
</evidence>
<dbReference type="Gene3D" id="3.20.20.210">
    <property type="match status" value="1"/>
</dbReference>
<dbReference type="InterPro" id="IPR038071">
    <property type="entry name" value="UROD/MetE-like_sf"/>
</dbReference>
<dbReference type="EMBL" id="BANT01000004">
    <property type="protein sequence ID" value="GAC56165.1"/>
    <property type="molecule type" value="Genomic_DNA"/>
</dbReference>
<dbReference type="InterPro" id="IPR002629">
    <property type="entry name" value="Met_Synth_C/arc"/>
</dbReference>
<evidence type="ECO:0000256" key="1">
    <source>
        <dbReference type="SAM" id="MobiDB-lite"/>
    </source>
</evidence>
<protein>
    <recommendedName>
        <fullName evidence="2">Cobalamin-independent methionine synthase MetE C-terminal/archaeal domain-containing protein</fullName>
    </recommendedName>
</protein>
<dbReference type="GO" id="GO:0008270">
    <property type="term" value="F:zinc ion binding"/>
    <property type="evidence" value="ECO:0007669"/>
    <property type="project" value="InterPro"/>
</dbReference>
<name>L7L4U1_9ACTN</name>
<gene>
    <name evidence="3" type="ORF">GOHSU_04_00340</name>
</gene>
<dbReference type="GO" id="GO:0009086">
    <property type="term" value="P:methionine biosynthetic process"/>
    <property type="evidence" value="ECO:0007669"/>
    <property type="project" value="InterPro"/>
</dbReference>
<organism evidence="3 4">
    <name type="scientific">Gordonia hirsuta DSM 44140 = NBRC 16056</name>
    <dbReference type="NCBI Taxonomy" id="1121927"/>
    <lineage>
        <taxon>Bacteria</taxon>
        <taxon>Bacillati</taxon>
        <taxon>Actinomycetota</taxon>
        <taxon>Actinomycetes</taxon>
        <taxon>Mycobacteriales</taxon>
        <taxon>Gordoniaceae</taxon>
        <taxon>Gordonia</taxon>
    </lineage>
</organism>
<dbReference type="eggNOG" id="COG0620">
    <property type="taxonomic scope" value="Bacteria"/>
</dbReference>
<feature type="domain" description="Cobalamin-independent methionine synthase MetE C-terminal/archaeal" evidence="2">
    <location>
        <begin position="14"/>
        <end position="332"/>
    </location>
</feature>
<feature type="region of interest" description="Disordered" evidence="1">
    <location>
        <begin position="1"/>
        <end position="22"/>
    </location>
</feature>
<proteinExistence type="predicted"/>
<dbReference type="Proteomes" id="UP000053405">
    <property type="component" value="Unassembled WGS sequence"/>
</dbReference>
<dbReference type="SUPFAM" id="SSF51726">
    <property type="entry name" value="UROD/MetE-like"/>
    <property type="match status" value="1"/>
</dbReference>
<comment type="caution">
    <text evidence="3">The sequence shown here is derived from an EMBL/GenBank/DDBJ whole genome shotgun (WGS) entry which is preliminary data.</text>
</comment>
<evidence type="ECO:0000313" key="4">
    <source>
        <dbReference type="Proteomes" id="UP000053405"/>
    </source>
</evidence>
<dbReference type="STRING" id="1121927.GOHSU_04_00340"/>
<dbReference type="AlphaFoldDB" id="L7L4U1"/>
<keyword evidence="4" id="KW-1185">Reference proteome</keyword>
<dbReference type="GO" id="GO:0003871">
    <property type="term" value="F:5-methyltetrahydropteroyltriglutamate-homocysteine S-methyltransferase activity"/>
    <property type="evidence" value="ECO:0007669"/>
    <property type="project" value="InterPro"/>
</dbReference>
<sequence>MTHSADTGFPAGIATGIGSMPGTDPREAGRVALGEVALPFLPELPGRGVGADLVGRTAGLLTDLPVDFVHRTYRLSAAPTAETRRARDLLRWDLDAIEECWERAGSPGGVLKIQACGPYTFAAQVELRGGHKILRDHGAVRAVTESLTAGLHDQAADLERRLGVQVVVQLDEPAIGAVLDGTVPALTRLDPIAPIPVEQIADGLERLGAGLGRPMLLHSCEPPRWDLVRRLPSFGCALDLTLLTESGYDELGALLDSGRVLAAGVVPTADPGVDPGRLTEDLVTRLHRLVDRIGLPRSVLREQVLITPTCGLAGTGIRWAATALVVATAVAEGL</sequence>
<dbReference type="RefSeq" id="WP_005935855.1">
    <property type="nucleotide sequence ID" value="NZ_ATVK01000041.1"/>
</dbReference>
<dbReference type="Pfam" id="PF01717">
    <property type="entry name" value="Meth_synt_2"/>
    <property type="match status" value="1"/>
</dbReference>
<accession>L7L4U1</accession>